<dbReference type="EMBL" id="KV454003">
    <property type="protein sequence ID" value="ODQ46188.1"/>
    <property type="molecule type" value="Genomic_DNA"/>
</dbReference>
<dbReference type="Proteomes" id="UP000094455">
    <property type="component" value="Unassembled WGS sequence"/>
</dbReference>
<comment type="similarity">
    <text evidence="1">Belongs to the UPF0612 family.</text>
</comment>
<evidence type="ECO:0000313" key="4">
    <source>
        <dbReference type="EMBL" id="ODQ46188.1"/>
    </source>
</evidence>
<keyword evidence="2" id="KW-0175">Coiled coil</keyword>
<evidence type="ECO:0000256" key="2">
    <source>
        <dbReference type="SAM" id="Coils"/>
    </source>
</evidence>
<sequence>METVQSQSEEESVIQFQNPLGEVLDIPDDVFINDEGVSPPRTKRRGDILDFGQEIRKRVLSSRKKTFEAEAVTFKLDKALVQTTNNYNTADLLRNINSTLIRMEMEFRNTNRKIESMDRKIDDLKSDVAEIKPLMFYVRTSENARRRQARVPPIPVPFLFGAGPGGDLPIINSVETIETLNLEQLRRFLTGYGVQHSSRSSSRILKHKLREALGFYEAQDLSLEFS</sequence>
<organism evidence="4 5">
    <name type="scientific">Pichia membranifaciens NRRL Y-2026</name>
    <dbReference type="NCBI Taxonomy" id="763406"/>
    <lineage>
        <taxon>Eukaryota</taxon>
        <taxon>Fungi</taxon>
        <taxon>Dikarya</taxon>
        <taxon>Ascomycota</taxon>
        <taxon>Saccharomycotina</taxon>
        <taxon>Pichiomycetes</taxon>
        <taxon>Pichiales</taxon>
        <taxon>Pichiaceae</taxon>
        <taxon>Pichia</taxon>
    </lineage>
</organism>
<feature type="domain" description="Mug135-like C-terminal" evidence="3">
    <location>
        <begin position="142"/>
        <end position="215"/>
    </location>
</feature>
<gene>
    <name evidence="4" type="ORF">PICMEDRAFT_11204</name>
</gene>
<evidence type="ECO:0000313" key="5">
    <source>
        <dbReference type="Proteomes" id="UP000094455"/>
    </source>
</evidence>
<dbReference type="GeneID" id="30176455"/>
<evidence type="ECO:0000259" key="3">
    <source>
        <dbReference type="Pfam" id="PF08593"/>
    </source>
</evidence>
<dbReference type="Pfam" id="PF08593">
    <property type="entry name" value="Mug135_C"/>
    <property type="match status" value="1"/>
</dbReference>
<dbReference type="OrthoDB" id="5297016at2759"/>
<name>A0A1E3NKU9_9ASCO</name>
<dbReference type="AlphaFoldDB" id="A0A1E3NKU9"/>
<dbReference type="InterPro" id="IPR013902">
    <property type="entry name" value="Mug135-like_C"/>
</dbReference>
<dbReference type="STRING" id="763406.A0A1E3NKU9"/>
<protein>
    <recommendedName>
        <fullName evidence="3">Mug135-like C-terminal domain-containing protein</fullName>
    </recommendedName>
</protein>
<keyword evidence="5" id="KW-1185">Reference proteome</keyword>
<proteinExistence type="inferred from homology"/>
<dbReference type="RefSeq" id="XP_019017301.1">
    <property type="nucleotide sequence ID" value="XM_019159768.1"/>
</dbReference>
<accession>A0A1E3NKU9</accession>
<feature type="coiled-coil region" evidence="2">
    <location>
        <begin position="100"/>
        <end position="127"/>
    </location>
</feature>
<reference evidence="4 5" key="1">
    <citation type="journal article" date="2016" name="Proc. Natl. Acad. Sci. U.S.A.">
        <title>Comparative genomics of biotechnologically important yeasts.</title>
        <authorList>
            <person name="Riley R."/>
            <person name="Haridas S."/>
            <person name="Wolfe K.H."/>
            <person name="Lopes M.R."/>
            <person name="Hittinger C.T."/>
            <person name="Goeker M."/>
            <person name="Salamov A.A."/>
            <person name="Wisecaver J.H."/>
            <person name="Long T.M."/>
            <person name="Calvey C.H."/>
            <person name="Aerts A.L."/>
            <person name="Barry K.W."/>
            <person name="Choi C."/>
            <person name="Clum A."/>
            <person name="Coughlan A.Y."/>
            <person name="Deshpande S."/>
            <person name="Douglass A.P."/>
            <person name="Hanson S.J."/>
            <person name="Klenk H.-P."/>
            <person name="LaButti K.M."/>
            <person name="Lapidus A."/>
            <person name="Lindquist E.A."/>
            <person name="Lipzen A.M."/>
            <person name="Meier-Kolthoff J.P."/>
            <person name="Ohm R.A."/>
            <person name="Otillar R.P."/>
            <person name="Pangilinan J.L."/>
            <person name="Peng Y."/>
            <person name="Rokas A."/>
            <person name="Rosa C.A."/>
            <person name="Scheuner C."/>
            <person name="Sibirny A.A."/>
            <person name="Slot J.C."/>
            <person name="Stielow J.B."/>
            <person name="Sun H."/>
            <person name="Kurtzman C.P."/>
            <person name="Blackwell M."/>
            <person name="Grigoriev I.V."/>
            <person name="Jeffries T.W."/>
        </authorList>
    </citation>
    <scope>NUCLEOTIDE SEQUENCE [LARGE SCALE GENOMIC DNA]</scope>
    <source>
        <strain evidence="4 5">NRRL Y-2026</strain>
    </source>
</reference>
<evidence type="ECO:0000256" key="1">
    <source>
        <dbReference type="ARBA" id="ARBA00005788"/>
    </source>
</evidence>